<proteinExistence type="inferred from homology"/>
<dbReference type="PANTHER" id="PTHR43180">
    <property type="entry name" value="3-OXOACYL-(ACYL-CARRIER-PROTEIN) REDUCTASE (AFU_ORTHOLOGUE AFUA_6G11210)"/>
    <property type="match status" value="1"/>
</dbReference>
<dbReference type="SUPFAM" id="SSF51735">
    <property type="entry name" value="NAD(P)-binding Rossmann-fold domains"/>
    <property type="match status" value="1"/>
</dbReference>
<organism evidence="4 5">
    <name type="scientific">Nocardia aurantia</name>
    <dbReference type="NCBI Taxonomy" id="2585199"/>
    <lineage>
        <taxon>Bacteria</taxon>
        <taxon>Bacillati</taxon>
        <taxon>Actinomycetota</taxon>
        <taxon>Actinomycetes</taxon>
        <taxon>Mycobacteriales</taxon>
        <taxon>Nocardiaceae</taxon>
        <taxon>Nocardia</taxon>
    </lineage>
</organism>
<dbReference type="InterPro" id="IPR036291">
    <property type="entry name" value="NAD(P)-bd_dom_sf"/>
</dbReference>
<dbReference type="PROSITE" id="PS00061">
    <property type="entry name" value="ADH_SHORT"/>
    <property type="match status" value="1"/>
</dbReference>
<sequence>MSLFTGKTVLVTGAASGIGAAMCRRVADGGGHVVLADVDVRAGQALAEELAGVFVRTDVADVADNVAAVRTAVESFGRLDIAHLNAGIPGSAFGRSRAELPVDIERYRRVMAVNLDGVVIGVRAAVDQFRRQGGGGAILATASMAGVHPTPGGEIYSASKHAVVGLIRSLAPLLRHERISLNALCPACVDTPMLRTVLPALRATTPDIEIVSAAHVAAAAEHVLATRRTGGAWQIDAGEHPRPIPVPTESR</sequence>
<comment type="caution">
    <text evidence="4">The sequence shown here is derived from an EMBL/GenBank/DDBJ whole genome shotgun (WGS) entry which is preliminary data.</text>
</comment>
<dbReference type="EMBL" id="WEGI01000014">
    <property type="protein sequence ID" value="MQY30363.1"/>
    <property type="molecule type" value="Genomic_DNA"/>
</dbReference>
<dbReference type="GO" id="GO:0018498">
    <property type="term" value="F:2,3-dihydroxy-2,3-dihydro-phenylpropionate dehydrogenase activity"/>
    <property type="evidence" value="ECO:0007669"/>
    <property type="project" value="UniProtKB-EC"/>
</dbReference>
<dbReference type="OrthoDB" id="3237043at2"/>
<keyword evidence="2 4" id="KW-0560">Oxidoreductase</keyword>
<dbReference type="EC" id="1.3.1.87" evidence="4"/>
<dbReference type="AlphaFoldDB" id="A0A7K0DX51"/>
<keyword evidence="5" id="KW-1185">Reference proteome</keyword>
<protein>
    <submittedName>
        <fullName evidence="4">3-phenylpropionate-dihydrodiol/cinnamic acid-dihydrodiol dehydrogenase</fullName>
        <ecNumber evidence="4">1.3.1.87</ecNumber>
    </submittedName>
</protein>
<evidence type="ECO:0000313" key="4">
    <source>
        <dbReference type="EMBL" id="MQY30363.1"/>
    </source>
</evidence>
<reference evidence="4 5" key="1">
    <citation type="submission" date="2019-10" db="EMBL/GenBank/DDBJ databases">
        <title>Nocardia macrotermitis sp. nov. and Nocardia aurantia sp. nov., isolated from the gut of fungus growing-termite Macrotermes natalensis.</title>
        <authorList>
            <person name="Benndorf R."/>
            <person name="Schwitalla J."/>
            <person name="Martin K."/>
            <person name="De Beer W."/>
            <person name="Kaster A.-K."/>
            <person name="Vollmers J."/>
            <person name="Poulsen M."/>
            <person name="Beemelmanns C."/>
        </authorList>
    </citation>
    <scope>NUCLEOTIDE SEQUENCE [LARGE SCALE GENOMIC DNA]</scope>
    <source>
        <strain evidence="4 5">RB56</strain>
    </source>
</reference>
<dbReference type="InterPro" id="IPR020904">
    <property type="entry name" value="Sc_DH/Rdtase_CS"/>
</dbReference>
<dbReference type="RefSeq" id="WP_153347670.1">
    <property type="nucleotide sequence ID" value="NZ_WEGI01000014.1"/>
</dbReference>
<accession>A0A7K0DX51</accession>
<dbReference type="InterPro" id="IPR002347">
    <property type="entry name" value="SDR_fam"/>
</dbReference>
<dbReference type="PRINTS" id="PR00081">
    <property type="entry name" value="GDHRDH"/>
</dbReference>
<name>A0A7K0DX51_9NOCA</name>
<evidence type="ECO:0000256" key="2">
    <source>
        <dbReference type="ARBA" id="ARBA00023002"/>
    </source>
</evidence>
<evidence type="ECO:0000256" key="3">
    <source>
        <dbReference type="RuleBase" id="RU000363"/>
    </source>
</evidence>
<dbReference type="Gene3D" id="3.40.50.720">
    <property type="entry name" value="NAD(P)-binding Rossmann-like Domain"/>
    <property type="match status" value="1"/>
</dbReference>
<dbReference type="Proteomes" id="UP000431401">
    <property type="component" value="Unassembled WGS sequence"/>
</dbReference>
<evidence type="ECO:0000313" key="5">
    <source>
        <dbReference type="Proteomes" id="UP000431401"/>
    </source>
</evidence>
<comment type="similarity">
    <text evidence="1 3">Belongs to the short-chain dehydrogenases/reductases (SDR) family.</text>
</comment>
<evidence type="ECO:0000256" key="1">
    <source>
        <dbReference type="ARBA" id="ARBA00006484"/>
    </source>
</evidence>
<dbReference type="Pfam" id="PF00106">
    <property type="entry name" value="adh_short"/>
    <property type="match status" value="1"/>
</dbReference>
<dbReference type="PRINTS" id="PR00080">
    <property type="entry name" value="SDRFAMILY"/>
</dbReference>
<dbReference type="PANTHER" id="PTHR43180:SF33">
    <property type="entry name" value="15-HYDROXYPROSTAGLANDIN DEHYDROGENASE [NAD(+)]-LIKE"/>
    <property type="match status" value="1"/>
</dbReference>
<gene>
    <name evidence="4" type="primary">hcaB_11</name>
    <name evidence="4" type="ORF">NRB56_59650</name>
</gene>